<dbReference type="SMART" id="SM00198">
    <property type="entry name" value="SCP"/>
    <property type="match status" value="1"/>
</dbReference>
<feature type="domain" description="SCP" evidence="3">
    <location>
        <begin position="202"/>
        <end position="321"/>
    </location>
</feature>
<organism evidence="4 5">
    <name type="scientific">Dactylellina haptotyla (strain CBS 200.50)</name>
    <name type="common">Nematode-trapping fungus</name>
    <name type="synonym">Monacrosporium haptotylum</name>
    <dbReference type="NCBI Taxonomy" id="1284197"/>
    <lineage>
        <taxon>Eukaryota</taxon>
        <taxon>Fungi</taxon>
        <taxon>Dikarya</taxon>
        <taxon>Ascomycota</taxon>
        <taxon>Pezizomycotina</taxon>
        <taxon>Orbiliomycetes</taxon>
        <taxon>Orbiliales</taxon>
        <taxon>Orbiliaceae</taxon>
        <taxon>Dactylellina</taxon>
    </lineage>
</organism>
<evidence type="ECO:0000313" key="5">
    <source>
        <dbReference type="Proteomes" id="UP000015100"/>
    </source>
</evidence>
<dbReference type="HOGENOM" id="CLU_844735_0_0_1"/>
<dbReference type="Gene3D" id="3.40.33.10">
    <property type="entry name" value="CAP"/>
    <property type="match status" value="1"/>
</dbReference>
<sequence>MRSSLIPFALLFAAALAVPQPFTPAPEREQKCTAKPKIMWKTETKTKTSIKTKFEDKTVYVTKPPVTKTGTTTTVVTITETFTKTPTVAPEVKSTTSAAPPDEGYGDDGYGDDSYDDTPATPEAMTSTTIFSQPSTMVGGAASTPASSNGDTSLFSIKDTPSSTSTPSPSPSPASTSSASPSPSPSPSSTTSSAPASTATGSDKDTCLSEHNKWRGQHGAPPLTWSDELASFAENWSKDCTMHHSTADYGENLAMGSKDIASAISMWMDEAKDYNPNNALSAAHFSQVIWKATTELGCYNRKCDNGDYLVCEYKAAGNVVGAFAANVQV</sequence>
<reference evidence="4 5" key="1">
    <citation type="journal article" date="2013" name="PLoS Genet.">
        <title>Genomic mechanisms accounting for the adaptation to parasitism in nematode-trapping fungi.</title>
        <authorList>
            <person name="Meerupati T."/>
            <person name="Andersson K.M."/>
            <person name="Friman E."/>
            <person name="Kumar D."/>
            <person name="Tunlid A."/>
            <person name="Ahren D."/>
        </authorList>
    </citation>
    <scope>NUCLEOTIDE SEQUENCE [LARGE SCALE GENOMIC DNA]</scope>
    <source>
        <strain evidence="4 5">CBS 200.50</strain>
    </source>
</reference>
<dbReference type="Proteomes" id="UP000015100">
    <property type="component" value="Unassembled WGS sequence"/>
</dbReference>
<feature type="compositionally biased region" description="Polar residues" evidence="1">
    <location>
        <begin position="144"/>
        <end position="155"/>
    </location>
</feature>
<feature type="region of interest" description="Disordered" evidence="1">
    <location>
        <begin position="89"/>
        <end position="221"/>
    </location>
</feature>
<dbReference type="PRINTS" id="PR00837">
    <property type="entry name" value="V5TPXLIKE"/>
</dbReference>
<evidence type="ECO:0000313" key="4">
    <source>
        <dbReference type="EMBL" id="EPS43880.1"/>
    </source>
</evidence>
<evidence type="ECO:0000256" key="1">
    <source>
        <dbReference type="SAM" id="MobiDB-lite"/>
    </source>
</evidence>
<feature type="compositionally biased region" description="Low complexity" evidence="1">
    <location>
        <begin position="160"/>
        <end position="200"/>
    </location>
</feature>
<keyword evidence="2" id="KW-0732">Signal</keyword>
<comment type="caution">
    <text evidence="4">The sequence shown here is derived from an EMBL/GenBank/DDBJ whole genome shotgun (WGS) entry which is preliminary data.</text>
</comment>
<reference evidence="5" key="2">
    <citation type="submission" date="2013-04" db="EMBL/GenBank/DDBJ databases">
        <title>Genomic mechanisms accounting for the adaptation to parasitism in nematode-trapping fungi.</title>
        <authorList>
            <person name="Ahren D.G."/>
        </authorList>
    </citation>
    <scope>NUCLEOTIDE SEQUENCE [LARGE SCALE GENOMIC DNA]</scope>
    <source>
        <strain evidence="5">CBS 200.50</strain>
    </source>
</reference>
<dbReference type="OrthoDB" id="337038at2759"/>
<feature type="chain" id="PRO_5004548611" description="SCP domain-containing protein" evidence="2">
    <location>
        <begin position="20"/>
        <end position="329"/>
    </location>
</feature>
<feature type="compositionally biased region" description="Basic and acidic residues" evidence="1">
    <location>
        <begin position="202"/>
        <end position="213"/>
    </location>
</feature>
<dbReference type="InterPro" id="IPR001283">
    <property type="entry name" value="CRISP-related"/>
</dbReference>
<dbReference type="PANTHER" id="PTHR10334">
    <property type="entry name" value="CYSTEINE-RICH SECRETORY PROTEIN-RELATED"/>
    <property type="match status" value="1"/>
</dbReference>
<protein>
    <recommendedName>
        <fullName evidence="3">SCP domain-containing protein</fullName>
    </recommendedName>
</protein>
<accession>S8ALQ4</accession>
<evidence type="ECO:0000256" key="2">
    <source>
        <dbReference type="SAM" id="SignalP"/>
    </source>
</evidence>
<dbReference type="STRING" id="1284197.S8ALQ4"/>
<dbReference type="EMBL" id="AQGS01000063">
    <property type="protein sequence ID" value="EPS43880.1"/>
    <property type="molecule type" value="Genomic_DNA"/>
</dbReference>
<gene>
    <name evidence="4" type="ORF">H072_2050</name>
</gene>
<feature type="signal peptide" evidence="2">
    <location>
        <begin position="1"/>
        <end position="19"/>
    </location>
</feature>
<feature type="compositionally biased region" description="Polar residues" evidence="1">
    <location>
        <begin position="124"/>
        <end position="136"/>
    </location>
</feature>
<dbReference type="SUPFAM" id="SSF55797">
    <property type="entry name" value="PR-1-like"/>
    <property type="match status" value="1"/>
</dbReference>
<keyword evidence="5" id="KW-1185">Reference proteome</keyword>
<evidence type="ECO:0000259" key="3">
    <source>
        <dbReference type="SMART" id="SM00198"/>
    </source>
</evidence>
<dbReference type="InterPro" id="IPR014044">
    <property type="entry name" value="CAP_dom"/>
</dbReference>
<dbReference type="InterPro" id="IPR035940">
    <property type="entry name" value="CAP_sf"/>
</dbReference>
<dbReference type="Pfam" id="PF00188">
    <property type="entry name" value="CAP"/>
    <property type="match status" value="1"/>
</dbReference>
<dbReference type="OMA" id="PEREQKC"/>
<feature type="compositionally biased region" description="Acidic residues" evidence="1">
    <location>
        <begin position="104"/>
        <end position="116"/>
    </location>
</feature>
<name>S8ALQ4_DACHA</name>
<dbReference type="AlphaFoldDB" id="S8ALQ4"/>
<proteinExistence type="predicted"/>
<dbReference type="eggNOG" id="KOG3017">
    <property type="taxonomic scope" value="Eukaryota"/>
</dbReference>